<dbReference type="FunFam" id="3.40.630.30:FF:000014">
    <property type="entry name" value="N-alpha-acetyltransferase 10 isoform X1"/>
    <property type="match status" value="1"/>
</dbReference>
<keyword evidence="5" id="KW-0694">RNA-binding</keyword>
<keyword evidence="4" id="KW-0808">Transferase</keyword>
<comment type="catalytic activity">
    <reaction evidence="10">
        <text>N-terminal L-seryl-[protein] + acetyl-CoA = N-terminal N(alpha)-acetyl-L-seryl-[protein] + CoA + H(+)</text>
        <dbReference type="Rhea" id="RHEA:50504"/>
        <dbReference type="Rhea" id="RHEA-COMP:12703"/>
        <dbReference type="Rhea" id="RHEA-COMP:12704"/>
        <dbReference type="ChEBI" id="CHEBI:15378"/>
        <dbReference type="ChEBI" id="CHEBI:57287"/>
        <dbReference type="ChEBI" id="CHEBI:57288"/>
        <dbReference type="ChEBI" id="CHEBI:64738"/>
        <dbReference type="ChEBI" id="CHEBI:83690"/>
        <dbReference type="EC" id="2.3.1.255"/>
    </reaction>
</comment>
<dbReference type="GO" id="GO:0005829">
    <property type="term" value="C:cytosol"/>
    <property type="evidence" value="ECO:0007669"/>
    <property type="project" value="Ensembl"/>
</dbReference>
<dbReference type="Ensembl" id="ENSPMRT00000035324.1">
    <property type="protein sequence ID" value="ENSPMRP00000033299.1"/>
    <property type="gene ID" value="ENSPMRG00000021587.1"/>
</dbReference>
<dbReference type="Proteomes" id="UP000472272">
    <property type="component" value="Chromosome 17"/>
</dbReference>
<evidence type="ECO:0000256" key="14">
    <source>
        <dbReference type="ARBA" id="ARBA00049266"/>
    </source>
</evidence>
<dbReference type="InterPro" id="IPR045047">
    <property type="entry name" value="Ard1-like"/>
</dbReference>
<comment type="catalytic activity">
    <reaction evidence="14">
        <text>N-terminal L-cysteinyl-[protein] + acetyl-CoA = N-terminal N(alpha)-acetyl-L-cysteinyl-[protein] + CoA + H(+)</text>
        <dbReference type="Rhea" id="RHEA:50512"/>
        <dbReference type="Rhea" id="RHEA-COMP:12707"/>
        <dbReference type="Rhea" id="RHEA-COMP:12708"/>
        <dbReference type="ChEBI" id="CHEBI:15378"/>
        <dbReference type="ChEBI" id="CHEBI:57287"/>
        <dbReference type="ChEBI" id="CHEBI:57288"/>
        <dbReference type="ChEBI" id="CHEBI:65250"/>
        <dbReference type="ChEBI" id="CHEBI:133372"/>
        <dbReference type="EC" id="2.3.1.255"/>
    </reaction>
</comment>
<comment type="catalytic activity">
    <reaction evidence="11">
        <text>N-terminal L-valyl-[protein] + acetyl-CoA = N-terminal N(alpha)-acetyl-L-valyl-[protein] + CoA + H(+)</text>
        <dbReference type="Rhea" id="RHEA:50508"/>
        <dbReference type="Rhea" id="RHEA-COMP:12705"/>
        <dbReference type="Rhea" id="RHEA-COMP:12706"/>
        <dbReference type="ChEBI" id="CHEBI:15378"/>
        <dbReference type="ChEBI" id="CHEBI:57287"/>
        <dbReference type="ChEBI" id="CHEBI:57288"/>
        <dbReference type="ChEBI" id="CHEBI:64741"/>
        <dbReference type="ChEBI" id="CHEBI:133371"/>
        <dbReference type="EC" id="2.3.1.255"/>
    </reaction>
</comment>
<dbReference type="GO" id="GO:2000719">
    <property type="term" value="P:negative regulation of maintenance of mitotic sister chromatid cohesion, centromeric"/>
    <property type="evidence" value="ECO:0007669"/>
    <property type="project" value="Ensembl"/>
</dbReference>
<reference evidence="17 18" key="1">
    <citation type="journal article" date="2019" name="Proc. Natl. Acad. Sci. U.S.A.">
        <title>Regulatory changes in pterin and carotenoid genes underlie balanced color polymorphisms in the wall lizard.</title>
        <authorList>
            <person name="Andrade P."/>
            <person name="Pinho C."/>
            <person name="Perez I de Lanuza G."/>
            <person name="Afonso S."/>
            <person name="Brejcha J."/>
            <person name="Rubin C.J."/>
            <person name="Wallerman O."/>
            <person name="Pereira P."/>
            <person name="Sabatino S.J."/>
            <person name="Bellati A."/>
            <person name="Pellitteri-Rosa D."/>
            <person name="Bosakova Z."/>
            <person name="Bunikis I."/>
            <person name="Carretero M.A."/>
            <person name="Feiner N."/>
            <person name="Marsik P."/>
            <person name="Pauperio F."/>
            <person name="Salvi D."/>
            <person name="Soler L."/>
            <person name="While G.M."/>
            <person name="Uller T."/>
            <person name="Font E."/>
            <person name="Andersson L."/>
            <person name="Carneiro M."/>
        </authorList>
    </citation>
    <scope>NUCLEOTIDE SEQUENCE</scope>
</reference>
<keyword evidence="6" id="KW-0539">Nucleus</keyword>
<keyword evidence="18" id="KW-1185">Reference proteome</keyword>
<comment type="similarity">
    <text evidence="8">Belongs to the acetyltransferase family. ARD1 subfamily.</text>
</comment>
<name>A0A670KCJ0_PODMU</name>
<evidence type="ECO:0000256" key="12">
    <source>
        <dbReference type="ARBA" id="ARBA00047954"/>
    </source>
</evidence>
<evidence type="ECO:0000256" key="4">
    <source>
        <dbReference type="ARBA" id="ARBA00022679"/>
    </source>
</evidence>
<evidence type="ECO:0000256" key="7">
    <source>
        <dbReference type="ARBA" id="ARBA00023315"/>
    </source>
</evidence>
<dbReference type="Gene3D" id="3.90.79.10">
    <property type="entry name" value="Nucleoside Triphosphate Pyrophosphohydrolase"/>
    <property type="match status" value="1"/>
</dbReference>
<evidence type="ECO:0000256" key="15">
    <source>
        <dbReference type="ARBA" id="ARBA00049434"/>
    </source>
</evidence>
<evidence type="ECO:0000313" key="18">
    <source>
        <dbReference type="Proteomes" id="UP000472272"/>
    </source>
</evidence>
<dbReference type="GO" id="GO:0005730">
    <property type="term" value="C:nucleolus"/>
    <property type="evidence" value="ECO:0007669"/>
    <property type="project" value="Ensembl"/>
</dbReference>
<dbReference type="InterPro" id="IPR000182">
    <property type="entry name" value="GNAT_dom"/>
</dbReference>
<dbReference type="Pfam" id="PF22327">
    <property type="entry name" value="Nudt16-like"/>
    <property type="match status" value="1"/>
</dbReference>
<dbReference type="InterPro" id="IPR054754">
    <property type="entry name" value="NudT16"/>
</dbReference>
<dbReference type="GO" id="GO:0031415">
    <property type="term" value="C:NatA complex"/>
    <property type="evidence" value="ECO:0007669"/>
    <property type="project" value="Ensembl"/>
</dbReference>
<dbReference type="GO" id="GO:1990189">
    <property type="term" value="F:protein N-terminal-serine acetyltransferase activity"/>
    <property type="evidence" value="ECO:0007669"/>
    <property type="project" value="TreeGrafter"/>
</dbReference>
<protein>
    <recommendedName>
        <fullName evidence="9">N-terminal amino-acid N(alpha)-acetyltransferase NatA</fullName>
        <ecNumber evidence="9">2.3.1.255</ecNumber>
    </recommendedName>
</protein>
<evidence type="ECO:0000256" key="8">
    <source>
        <dbReference type="ARBA" id="ARBA00025786"/>
    </source>
</evidence>
<evidence type="ECO:0000256" key="9">
    <source>
        <dbReference type="ARBA" id="ARBA00026110"/>
    </source>
</evidence>
<evidence type="ECO:0000256" key="6">
    <source>
        <dbReference type="ARBA" id="ARBA00023242"/>
    </source>
</evidence>
<feature type="domain" description="N-acetyltransferase" evidence="16">
    <location>
        <begin position="1"/>
        <end position="152"/>
    </location>
</feature>
<evidence type="ECO:0000313" key="17">
    <source>
        <dbReference type="Ensembl" id="ENSPMRP00000033299.1"/>
    </source>
</evidence>
<dbReference type="GO" id="GO:0043022">
    <property type="term" value="F:ribosome binding"/>
    <property type="evidence" value="ECO:0007669"/>
    <property type="project" value="Ensembl"/>
</dbReference>
<proteinExistence type="inferred from homology"/>
<comment type="catalytic activity">
    <reaction evidence="15">
        <text>N-terminal L-threonyl-[protein] + acetyl-CoA = N-terminal N(alpha)-acetyl-L-threonyl-[protein] + CoA + H(+)</text>
        <dbReference type="Rhea" id="RHEA:50516"/>
        <dbReference type="Rhea" id="RHEA-COMP:12709"/>
        <dbReference type="Rhea" id="RHEA-COMP:12710"/>
        <dbReference type="ChEBI" id="CHEBI:15378"/>
        <dbReference type="ChEBI" id="CHEBI:57287"/>
        <dbReference type="ChEBI" id="CHEBI:57288"/>
        <dbReference type="ChEBI" id="CHEBI:64739"/>
        <dbReference type="ChEBI" id="CHEBI:133375"/>
        <dbReference type="EC" id="2.3.1.255"/>
    </reaction>
</comment>
<dbReference type="GO" id="GO:1990190">
    <property type="term" value="F:protein-N-terminal-glutamate acetyltransferase activity"/>
    <property type="evidence" value="ECO:0007669"/>
    <property type="project" value="TreeGrafter"/>
</dbReference>
<evidence type="ECO:0000256" key="1">
    <source>
        <dbReference type="ARBA" id="ARBA00004123"/>
    </source>
</evidence>
<dbReference type="PROSITE" id="PS51186">
    <property type="entry name" value="GNAT"/>
    <property type="match status" value="1"/>
</dbReference>
<dbReference type="PANTHER" id="PTHR23091">
    <property type="entry name" value="N-TERMINAL ACETYLTRANSFERASE"/>
    <property type="match status" value="1"/>
</dbReference>
<reference evidence="17" key="3">
    <citation type="submission" date="2025-09" db="UniProtKB">
        <authorList>
            <consortium name="Ensembl"/>
        </authorList>
    </citation>
    <scope>IDENTIFICATION</scope>
</reference>
<dbReference type="EC" id="2.3.1.255" evidence="9"/>
<accession>A0A670KCJ0</accession>
<keyword evidence="3" id="KW-0963">Cytoplasm</keyword>
<evidence type="ECO:0000256" key="5">
    <source>
        <dbReference type="ARBA" id="ARBA00022884"/>
    </source>
</evidence>
<comment type="catalytic activity">
    <reaction evidence="12">
        <text>N-terminal glycyl-[protein] + acetyl-CoA = N-terminal N(alpha)-acetylglycyl-[protein] + CoA + H(+)</text>
        <dbReference type="Rhea" id="RHEA:50496"/>
        <dbReference type="Rhea" id="RHEA-COMP:12666"/>
        <dbReference type="Rhea" id="RHEA-COMP:12700"/>
        <dbReference type="ChEBI" id="CHEBI:15378"/>
        <dbReference type="ChEBI" id="CHEBI:57287"/>
        <dbReference type="ChEBI" id="CHEBI:57288"/>
        <dbReference type="ChEBI" id="CHEBI:64723"/>
        <dbReference type="ChEBI" id="CHEBI:133369"/>
        <dbReference type="EC" id="2.3.1.255"/>
    </reaction>
</comment>
<evidence type="ECO:0000256" key="11">
    <source>
        <dbReference type="ARBA" id="ARBA00047805"/>
    </source>
</evidence>
<dbReference type="GO" id="GO:0003723">
    <property type="term" value="F:RNA binding"/>
    <property type="evidence" value="ECO:0007669"/>
    <property type="project" value="UniProtKB-KW"/>
</dbReference>
<dbReference type="Gene3D" id="3.40.630.30">
    <property type="match status" value="1"/>
</dbReference>
<gene>
    <name evidence="17" type="primary">NAA10</name>
</gene>
<organism evidence="17 18">
    <name type="scientific">Podarcis muralis</name>
    <name type="common">Wall lizard</name>
    <name type="synonym">Lacerta muralis</name>
    <dbReference type="NCBI Taxonomy" id="64176"/>
    <lineage>
        <taxon>Eukaryota</taxon>
        <taxon>Metazoa</taxon>
        <taxon>Chordata</taxon>
        <taxon>Craniata</taxon>
        <taxon>Vertebrata</taxon>
        <taxon>Euteleostomi</taxon>
        <taxon>Lepidosauria</taxon>
        <taxon>Squamata</taxon>
        <taxon>Bifurcata</taxon>
        <taxon>Unidentata</taxon>
        <taxon>Episquamata</taxon>
        <taxon>Laterata</taxon>
        <taxon>Lacertibaenia</taxon>
        <taxon>Lacertidae</taxon>
        <taxon>Podarcis</taxon>
    </lineage>
</organism>
<evidence type="ECO:0000259" key="16">
    <source>
        <dbReference type="PROSITE" id="PS51186"/>
    </source>
</evidence>
<dbReference type="InterPro" id="IPR016181">
    <property type="entry name" value="Acyl_CoA_acyltransferase"/>
</dbReference>
<dbReference type="Pfam" id="PF00583">
    <property type="entry name" value="Acetyltransf_1"/>
    <property type="match status" value="1"/>
</dbReference>
<evidence type="ECO:0000256" key="2">
    <source>
        <dbReference type="ARBA" id="ARBA00004496"/>
    </source>
</evidence>
<evidence type="ECO:0000256" key="13">
    <source>
        <dbReference type="ARBA" id="ARBA00048236"/>
    </source>
</evidence>
<dbReference type="SUPFAM" id="SSF55811">
    <property type="entry name" value="Nudix"/>
    <property type="match status" value="1"/>
</dbReference>
<dbReference type="SUPFAM" id="SSF55729">
    <property type="entry name" value="Acyl-CoA N-acyltransferases (Nat)"/>
    <property type="match status" value="1"/>
</dbReference>
<dbReference type="AlphaFoldDB" id="A0A670KCJ0"/>
<dbReference type="InterPro" id="IPR015797">
    <property type="entry name" value="NUDIX_hydrolase-like_dom_sf"/>
</dbReference>
<evidence type="ECO:0000256" key="3">
    <source>
        <dbReference type="ARBA" id="ARBA00022490"/>
    </source>
</evidence>
<dbReference type="CDD" id="cd04301">
    <property type="entry name" value="NAT_SF"/>
    <property type="match status" value="1"/>
</dbReference>
<evidence type="ECO:0000256" key="10">
    <source>
        <dbReference type="ARBA" id="ARBA00047491"/>
    </source>
</evidence>
<reference evidence="17" key="2">
    <citation type="submission" date="2025-08" db="UniProtKB">
        <authorList>
            <consortium name="Ensembl"/>
        </authorList>
    </citation>
    <scope>IDENTIFICATION</scope>
</reference>
<dbReference type="PANTHER" id="PTHR23091:SF4">
    <property type="entry name" value="N-TERMINAL AMINO-ACID N(ALPHA)-ACETYLTRANSFERASE NATA"/>
    <property type="match status" value="1"/>
</dbReference>
<comment type="catalytic activity">
    <reaction evidence="13">
        <text>N-terminal L-alanyl-[protein] + acetyl-CoA = N-terminal N(alpha)-acetyl-L-alanyl-[protein] + CoA + H(+)</text>
        <dbReference type="Rhea" id="RHEA:50500"/>
        <dbReference type="Rhea" id="RHEA-COMP:12701"/>
        <dbReference type="Rhea" id="RHEA-COMP:12702"/>
        <dbReference type="ChEBI" id="CHEBI:15378"/>
        <dbReference type="ChEBI" id="CHEBI:57287"/>
        <dbReference type="ChEBI" id="CHEBI:57288"/>
        <dbReference type="ChEBI" id="CHEBI:64718"/>
        <dbReference type="ChEBI" id="CHEBI:83683"/>
        <dbReference type="EC" id="2.3.1.255"/>
    </reaction>
</comment>
<keyword evidence="7" id="KW-0012">Acyltransferase</keyword>
<comment type="subcellular location">
    <subcellularLocation>
        <location evidence="2">Cytoplasm</location>
    </subcellularLocation>
    <subcellularLocation>
        <location evidence="1">Nucleus</location>
    </subcellularLocation>
</comment>
<dbReference type="GeneTree" id="ENSGT00550000074803"/>
<sequence length="309" mass="35120">MNIRNARPEDLMNMQHCNLLCLPENYQMKYYFYHGLSWPQLSYIAEDENGKIVGYVLAKMEEDPDDVPHGHITSLAVKRSHRRLGLAQKLMDQASRAMIENFNAKYVSLHVRKSNRAALHLYSNTLNFQISEVEPKYYADGEDAYAMKRDLTQMAEEMQMRFDGRLGFPGGFVDPQDVSLEEGLNRELHEELGPGAASLHVTEDHYLSSHVPEGPRRVVTHFYAKPLSLEALRTLEDGATQAKEHGLEVMGLIRVPLYTLRDGVGGLPAFLSNTFIGNSREQLIHALDTLQLVPREQLQKAVTMTQKRP</sequence>